<keyword evidence="7 9" id="KW-1133">Transmembrane helix</keyword>
<feature type="coiled-coil region" evidence="10">
    <location>
        <begin position="87"/>
        <end position="114"/>
    </location>
</feature>
<dbReference type="EMBL" id="JAYLLH010000020">
    <property type="protein sequence ID" value="MEC3862321.1"/>
    <property type="molecule type" value="Genomic_DNA"/>
</dbReference>
<keyword evidence="4 9" id="KW-1003">Cell membrane</keyword>
<evidence type="ECO:0000256" key="4">
    <source>
        <dbReference type="ARBA" id="ARBA00022475"/>
    </source>
</evidence>
<name>A0ABU6HJ21_9RHOB</name>
<evidence type="ECO:0000256" key="7">
    <source>
        <dbReference type="ARBA" id="ARBA00022989"/>
    </source>
</evidence>
<protein>
    <recommendedName>
        <fullName evidence="9">Membrane fusion protein (MFP) family protein</fullName>
    </recommendedName>
</protein>
<sequence length="434" mass="47827">MKITSPTLHATIVFTISVFVAILAMSFLFKVEVVARGEGRVVPISRVQVVQPEFAGRIVAIHARNGMTVTEGDVLIELDPTEATSELGAIRAERDRLLIELARLEAMVQTLALDPSGVDLGQRSIELFDVPDVLSAHPFSVEQRELLLAEIADYLASLAQITAREEANRRSEAVTNANIARVNAALDIQAERLRTSEQLLQQGTTSRSAFLDVQQAFTDLERERDIYLRELEHKVAERAALDSERRRLTADLRRSALDRRAQIDGRLATLAEEQRASERRVSAVRLLAPASGVVDQLAVFTVGGIAEAGAELLRIVPTEAEIEIEGTFSNQDIGFMQIGQPANIRLDAYPSERFGFVRGTVSDIAADSTEVSEGKWGYVVRIQPDEAILRAGSDTYSLRPGMTATIDVTTDTRRIISYFFAPIVRTIQDAMGER</sequence>
<evidence type="ECO:0000313" key="12">
    <source>
        <dbReference type="EMBL" id="MEC3862321.1"/>
    </source>
</evidence>
<evidence type="ECO:0000256" key="3">
    <source>
        <dbReference type="ARBA" id="ARBA00022448"/>
    </source>
</evidence>
<keyword evidence="3 9" id="KW-0813">Transport</keyword>
<evidence type="ECO:0000256" key="6">
    <source>
        <dbReference type="ARBA" id="ARBA00022692"/>
    </source>
</evidence>
<comment type="caution">
    <text evidence="12">The sequence shown here is derived from an EMBL/GenBank/DDBJ whole genome shotgun (WGS) entry which is preliminary data.</text>
</comment>
<dbReference type="PRINTS" id="PR01490">
    <property type="entry name" value="RTXTOXIND"/>
</dbReference>
<dbReference type="SUPFAM" id="SSF111369">
    <property type="entry name" value="HlyD-like secretion proteins"/>
    <property type="match status" value="1"/>
</dbReference>
<evidence type="ECO:0000259" key="11">
    <source>
        <dbReference type="Pfam" id="PF26002"/>
    </source>
</evidence>
<dbReference type="InterPro" id="IPR058982">
    <property type="entry name" value="Beta-barrel_AprE"/>
</dbReference>
<dbReference type="Gene3D" id="2.40.30.170">
    <property type="match status" value="1"/>
</dbReference>
<organism evidence="12 13">
    <name type="scientific">Mesobacterium hydrothermale</name>
    <dbReference type="NCBI Taxonomy" id="3111907"/>
    <lineage>
        <taxon>Bacteria</taxon>
        <taxon>Pseudomonadati</taxon>
        <taxon>Pseudomonadota</taxon>
        <taxon>Alphaproteobacteria</taxon>
        <taxon>Rhodobacterales</taxon>
        <taxon>Roseobacteraceae</taxon>
        <taxon>Mesobacterium</taxon>
    </lineage>
</organism>
<dbReference type="PANTHER" id="PTHR30386:SF26">
    <property type="entry name" value="TRANSPORT PROTEIN COMB"/>
    <property type="match status" value="1"/>
</dbReference>
<dbReference type="InterPro" id="IPR050739">
    <property type="entry name" value="MFP"/>
</dbReference>
<dbReference type="PANTHER" id="PTHR30386">
    <property type="entry name" value="MEMBRANE FUSION SUBUNIT OF EMRAB-TOLC MULTIDRUG EFFLUX PUMP"/>
    <property type="match status" value="1"/>
</dbReference>
<feature type="transmembrane region" description="Helical" evidence="9">
    <location>
        <begin position="7"/>
        <end position="29"/>
    </location>
</feature>
<comment type="subcellular location">
    <subcellularLocation>
        <location evidence="1 9">Cell inner membrane</location>
        <topology evidence="1 9">Single-pass membrane protein</topology>
    </subcellularLocation>
</comment>
<evidence type="ECO:0000256" key="10">
    <source>
        <dbReference type="SAM" id="Coils"/>
    </source>
</evidence>
<evidence type="ECO:0000313" key="13">
    <source>
        <dbReference type="Proteomes" id="UP001348149"/>
    </source>
</evidence>
<evidence type="ECO:0000256" key="5">
    <source>
        <dbReference type="ARBA" id="ARBA00022519"/>
    </source>
</evidence>
<evidence type="ECO:0000256" key="8">
    <source>
        <dbReference type="ARBA" id="ARBA00023136"/>
    </source>
</evidence>
<proteinExistence type="inferred from homology"/>
<evidence type="ECO:0000256" key="2">
    <source>
        <dbReference type="ARBA" id="ARBA00009477"/>
    </source>
</evidence>
<feature type="domain" description="AprE-like beta-barrel" evidence="11">
    <location>
        <begin position="324"/>
        <end position="410"/>
    </location>
</feature>
<evidence type="ECO:0000256" key="1">
    <source>
        <dbReference type="ARBA" id="ARBA00004377"/>
    </source>
</evidence>
<dbReference type="Pfam" id="PF26002">
    <property type="entry name" value="Beta-barrel_AprE"/>
    <property type="match status" value="1"/>
</dbReference>
<dbReference type="RefSeq" id="WP_326298074.1">
    <property type="nucleotide sequence ID" value="NZ_JAYLLH010000020.1"/>
</dbReference>
<evidence type="ECO:0000256" key="9">
    <source>
        <dbReference type="RuleBase" id="RU365093"/>
    </source>
</evidence>
<gene>
    <name evidence="12" type="ORF">VK792_13585</name>
</gene>
<keyword evidence="5 9" id="KW-0997">Cell inner membrane</keyword>
<keyword evidence="6 9" id="KW-0812">Transmembrane</keyword>
<accession>A0ABU6HJ21</accession>
<keyword evidence="10" id="KW-0175">Coiled coil</keyword>
<dbReference type="InterPro" id="IPR010129">
    <property type="entry name" value="T1SS_HlyD"/>
</dbReference>
<dbReference type="Gene3D" id="2.40.50.100">
    <property type="match status" value="1"/>
</dbReference>
<keyword evidence="8 9" id="KW-0472">Membrane</keyword>
<comment type="similarity">
    <text evidence="2 9">Belongs to the membrane fusion protein (MFP) (TC 8.A.1) family.</text>
</comment>
<dbReference type="Proteomes" id="UP001348149">
    <property type="component" value="Unassembled WGS sequence"/>
</dbReference>
<reference evidence="12 13" key="1">
    <citation type="submission" date="2024-01" db="EMBL/GenBank/DDBJ databases">
        <title>Mesobacterium rodlantinim sp. nov., isolated from shallow sea hydrothermal systems off Kueishantao Island.</title>
        <authorList>
            <person name="Su Z."/>
            <person name="Tang K."/>
        </authorList>
    </citation>
    <scope>NUCLEOTIDE SEQUENCE [LARGE SCALE GENOMIC DNA]</scope>
    <source>
        <strain evidence="12 13">TK19101</strain>
    </source>
</reference>
<dbReference type="NCBIfam" id="TIGR01843">
    <property type="entry name" value="type_I_hlyD"/>
    <property type="match status" value="1"/>
</dbReference>
<keyword evidence="13" id="KW-1185">Reference proteome</keyword>